<protein>
    <submittedName>
        <fullName evidence="1">Uncharacterized protein</fullName>
    </submittedName>
</protein>
<dbReference type="Proteomes" id="UP001597075">
    <property type="component" value="Unassembled WGS sequence"/>
</dbReference>
<dbReference type="EMBL" id="JBHUDL010000010">
    <property type="protein sequence ID" value="MFD1634633.1"/>
    <property type="molecule type" value="Genomic_DNA"/>
</dbReference>
<organism evidence="1 2">
    <name type="scientific">Haloplanus ruber</name>
    <dbReference type="NCBI Taxonomy" id="869892"/>
    <lineage>
        <taxon>Archaea</taxon>
        <taxon>Methanobacteriati</taxon>
        <taxon>Methanobacteriota</taxon>
        <taxon>Stenosarchaea group</taxon>
        <taxon>Halobacteria</taxon>
        <taxon>Halobacteriales</taxon>
        <taxon>Haloferacaceae</taxon>
        <taxon>Haloplanus</taxon>
    </lineage>
</organism>
<accession>A0ABD6CZJ3</accession>
<proteinExistence type="predicted"/>
<dbReference type="RefSeq" id="WP_256404874.1">
    <property type="nucleotide sequence ID" value="NZ_CP187151.1"/>
</dbReference>
<evidence type="ECO:0000313" key="2">
    <source>
        <dbReference type="Proteomes" id="UP001597075"/>
    </source>
</evidence>
<name>A0ABD6CZJ3_9EURY</name>
<gene>
    <name evidence="1" type="ORF">ACFSBJ_12960</name>
</gene>
<dbReference type="AlphaFoldDB" id="A0ABD6CZJ3"/>
<comment type="caution">
    <text evidence="1">The sequence shown here is derived from an EMBL/GenBank/DDBJ whole genome shotgun (WGS) entry which is preliminary data.</text>
</comment>
<reference evidence="1 2" key="1">
    <citation type="journal article" date="2019" name="Int. J. Syst. Evol. Microbiol.">
        <title>The Global Catalogue of Microorganisms (GCM) 10K type strain sequencing project: providing services to taxonomists for standard genome sequencing and annotation.</title>
        <authorList>
            <consortium name="The Broad Institute Genomics Platform"/>
            <consortium name="The Broad Institute Genome Sequencing Center for Infectious Disease"/>
            <person name="Wu L."/>
            <person name="Ma J."/>
        </authorList>
    </citation>
    <scope>NUCLEOTIDE SEQUENCE [LARGE SCALE GENOMIC DNA]</scope>
    <source>
        <strain evidence="1 2">CGMCC 1.10594</strain>
    </source>
</reference>
<sequence length="69" mass="7648">MRAVDRLGRVPECVSKLTSVERDPTTTRVLVVPQHDRHAVTGDGRRVRAHDLLGAVSGRQHDLERVGVL</sequence>
<evidence type="ECO:0000313" key="1">
    <source>
        <dbReference type="EMBL" id="MFD1634633.1"/>
    </source>
</evidence>
<keyword evidence="2" id="KW-1185">Reference proteome</keyword>